<sequence length="365" mass="40367">MPKGPKSIGVLCAELGMDGVAESNLRKDAQSYLKSNIDDLPNAPDEAIEPVASDFLQSGGGNRHFSWDAALNYQWEASEHRQTILNYVTEIMKMQRWYTIDRLHKRINGAANCPGCLLHSPKQGSPETVDGEGAVDRVIVYANESSGESDAGSIHHASGRVDAPPHSESRKRQRASRDRFSISEKKQRKSTGPQEETGTVAGLREESQIQVPPHNNTVFPNARPSITGSTAHAGFTPVNPAVVIQVPSLSQPEAQSPVLAPSPTLNFKDFNLSMRYRGKQWHFNSIAHKAKVLEQILLQEEKDVEAYPILAFSKGVKKAAFRGDEDSDGDDSALKDYFRFYTHFMNDRFPSNEKILLENGVRPSA</sequence>
<accession>W9XXG7</accession>
<gene>
    <name evidence="2" type="ORF">A1O5_01650</name>
</gene>
<protein>
    <submittedName>
        <fullName evidence="2">Uncharacterized protein</fullName>
    </submittedName>
</protein>
<name>W9XXG7_9EURO</name>
<dbReference type="AlphaFoldDB" id="W9XXG7"/>
<keyword evidence="3" id="KW-1185">Reference proteome</keyword>
<dbReference type="Proteomes" id="UP000019471">
    <property type="component" value="Unassembled WGS sequence"/>
</dbReference>
<dbReference type="HOGENOM" id="CLU_758636_0_0_1"/>
<dbReference type="EMBL" id="AMGX01000002">
    <property type="protein sequence ID" value="EXJ74954.1"/>
    <property type="molecule type" value="Genomic_DNA"/>
</dbReference>
<feature type="region of interest" description="Disordered" evidence="1">
    <location>
        <begin position="145"/>
        <end position="217"/>
    </location>
</feature>
<dbReference type="GeneID" id="19186383"/>
<proteinExistence type="predicted"/>
<organism evidence="2 3">
    <name type="scientific">Cladophialophora psammophila CBS 110553</name>
    <dbReference type="NCBI Taxonomy" id="1182543"/>
    <lineage>
        <taxon>Eukaryota</taxon>
        <taxon>Fungi</taxon>
        <taxon>Dikarya</taxon>
        <taxon>Ascomycota</taxon>
        <taxon>Pezizomycotina</taxon>
        <taxon>Eurotiomycetes</taxon>
        <taxon>Chaetothyriomycetidae</taxon>
        <taxon>Chaetothyriales</taxon>
        <taxon>Herpotrichiellaceae</taxon>
        <taxon>Cladophialophora</taxon>
    </lineage>
</organism>
<evidence type="ECO:0000256" key="1">
    <source>
        <dbReference type="SAM" id="MobiDB-lite"/>
    </source>
</evidence>
<dbReference type="OrthoDB" id="4128307at2759"/>
<feature type="compositionally biased region" description="Basic and acidic residues" evidence="1">
    <location>
        <begin position="163"/>
        <end position="185"/>
    </location>
</feature>
<comment type="caution">
    <text evidence="2">The sequence shown here is derived from an EMBL/GenBank/DDBJ whole genome shotgun (WGS) entry which is preliminary data.</text>
</comment>
<evidence type="ECO:0000313" key="3">
    <source>
        <dbReference type="Proteomes" id="UP000019471"/>
    </source>
</evidence>
<dbReference type="RefSeq" id="XP_007740456.1">
    <property type="nucleotide sequence ID" value="XM_007742266.1"/>
</dbReference>
<feature type="compositionally biased region" description="Polar residues" evidence="1">
    <location>
        <begin position="208"/>
        <end position="217"/>
    </location>
</feature>
<evidence type="ECO:0000313" key="2">
    <source>
        <dbReference type="EMBL" id="EXJ74954.1"/>
    </source>
</evidence>
<reference evidence="2 3" key="1">
    <citation type="submission" date="2013-03" db="EMBL/GenBank/DDBJ databases">
        <title>The Genome Sequence of Cladophialophora psammophila CBS 110553.</title>
        <authorList>
            <consortium name="The Broad Institute Genomics Platform"/>
            <person name="Cuomo C."/>
            <person name="de Hoog S."/>
            <person name="Gorbushina A."/>
            <person name="Walker B."/>
            <person name="Young S.K."/>
            <person name="Zeng Q."/>
            <person name="Gargeya S."/>
            <person name="Fitzgerald M."/>
            <person name="Haas B."/>
            <person name="Abouelleil A."/>
            <person name="Allen A.W."/>
            <person name="Alvarado L."/>
            <person name="Arachchi H.M."/>
            <person name="Berlin A.M."/>
            <person name="Chapman S.B."/>
            <person name="Gainer-Dewar J."/>
            <person name="Goldberg J."/>
            <person name="Griggs A."/>
            <person name="Gujja S."/>
            <person name="Hansen M."/>
            <person name="Howarth C."/>
            <person name="Imamovic A."/>
            <person name="Ireland A."/>
            <person name="Larimer J."/>
            <person name="McCowan C."/>
            <person name="Murphy C."/>
            <person name="Pearson M."/>
            <person name="Poon T.W."/>
            <person name="Priest M."/>
            <person name="Roberts A."/>
            <person name="Saif S."/>
            <person name="Shea T."/>
            <person name="Sisk P."/>
            <person name="Sykes S."/>
            <person name="Wortman J."/>
            <person name="Nusbaum C."/>
            <person name="Birren B."/>
        </authorList>
    </citation>
    <scope>NUCLEOTIDE SEQUENCE [LARGE SCALE GENOMIC DNA]</scope>
    <source>
        <strain evidence="2 3">CBS 110553</strain>
    </source>
</reference>